<keyword evidence="1" id="KW-0479">Metal-binding</keyword>
<keyword evidence="1" id="KW-0862">Zinc</keyword>
<name>A0A8T0GDF7_CERPU</name>
<dbReference type="PANTHER" id="PTHR46519:SF2">
    <property type="entry name" value="RING_U-BOX SUPERFAMILY PROTEIN"/>
    <property type="match status" value="1"/>
</dbReference>
<dbReference type="GO" id="GO:0008270">
    <property type="term" value="F:zinc ion binding"/>
    <property type="evidence" value="ECO:0007669"/>
    <property type="project" value="UniProtKB-KW"/>
</dbReference>
<reference evidence="4 5" key="1">
    <citation type="submission" date="2020-06" db="EMBL/GenBank/DDBJ databases">
        <title>WGS assembly of Ceratodon purpureus strain R40.</title>
        <authorList>
            <person name="Carey S.B."/>
            <person name="Jenkins J."/>
            <person name="Shu S."/>
            <person name="Lovell J.T."/>
            <person name="Sreedasyam A."/>
            <person name="Maumus F."/>
            <person name="Tiley G.P."/>
            <person name="Fernandez-Pozo N."/>
            <person name="Barry K."/>
            <person name="Chen C."/>
            <person name="Wang M."/>
            <person name="Lipzen A."/>
            <person name="Daum C."/>
            <person name="Saski C.A."/>
            <person name="Payton A.C."/>
            <person name="Mcbreen J.C."/>
            <person name="Conrad R.E."/>
            <person name="Kollar L.M."/>
            <person name="Olsson S."/>
            <person name="Huttunen S."/>
            <person name="Landis J.B."/>
            <person name="Wickett N.J."/>
            <person name="Johnson M.G."/>
            <person name="Rensing S.A."/>
            <person name="Grimwood J."/>
            <person name="Schmutz J."/>
            <person name="Mcdaniel S.F."/>
        </authorList>
    </citation>
    <scope>NUCLEOTIDE SEQUENCE [LARGE SCALE GENOMIC DNA]</scope>
    <source>
        <strain evidence="4 5">R40</strain>
    </source>
</reference>
<feature type="compositionally biased region" description="Basic and acidic residues" evidence="2">
    <location>
        <begin position="137"/>
        <end position="155"/>
    </location>
</feature>
<dbReference type="PROSITE" id="PS50089">
    <property type="entry name" value="ZF_RING_2"/>
    <property type="match status" value="1"/>
</dbReference>
<dbReference type="PANTHER" id="PTHR46519">
    <property type="entry name" value="RING/U-BOX SUPERFAMILY PROTEIN"/>
    <property type="match status" value="1"/>
</dbReference>
<dbReference type="Proteomes" id="UP000822688">
    <property type="component" value="Chromosome 11"/>
</dbReference>
<proteinExistence type="predicted"/>
<dbReference type="InterPro" id="IPR013083">
    <property type="entry name" value="Znf_RING/FYVE/PHD"/>
</dbReference>
<feature type="compositionally biased region" description="Pro residues" evidence="2">
    <location>
        <begin position="630"/>
        <end position="641"/>
    </location>
</feature>
<feature type="region of interest" description="Disordered" evidence="2">
    <location>
        <begin position="520"/>
        <end position="567"/>
    </location>
</feature>
<dbReference type="AlphaFoldDB" id="A0A8T0GDF7"/>
<dbReference type="InterPro" id="IPR001841">
    <property type="entry name" value="Znf_RING"/>
</dbReference>
<feature type="region of interest" description="Disordered" evidence="2">
    <location>
        <begin position="311"/>
        <end position="332"/>
    </location>
</feature>
<feature type="region of interest" description="Disordered" evidence="2">
    <location>
        <begin position="478"/>
        <end position="497"/>
    </location>
</feature>
<feature type="compositionally biased region" description="Polar residues" evidence="2">
    <location>
        <begin position="485"/>
        <end position="497"/>
    </location>
</feature>
<gene>
    <name evidence="4" type="ORF">KC19_11G115600</name>
</gene>
<keyword evidence="1" id="KW-0863">Zinc-finger</keyword>
<dbReference type="Gene3D" id="3.30.40.10">
    <property type="entry name" value="Zinc/RING finger domain, C3HC4 (zinc finger)"/>
    <property type="match status" value="1"/>
</dbReference>
<feature type="region of interest" description="Disordered" evidence="2">
    <location>
        <begin position="611"/>
        <end position="682"/>
    </location>
</feature>
<evidence type="ECO:0000256" key="1">
    <source>
        <dbReference type="PROSITE-ProRule" id="PRU00175"/>
    </source>
</evidence>
<keyword evidence="5" id="KW-1185">Reference proteome</keyword>
<dbReference type="SUPFAM" id="SSF57850">
    <property type="entry name" value="RING/U-box"/>
    <property type="match status" value="1"/>
</dbReference>
<feature type="compositionally biased region" description="Basic and acidic residues" evidence="2">
    <location>
        <begin position="526"/>
        <end position="550"/>
    </location>
</feature>
<feature type="region of interest" description="Disordered" evidence="2">
    <location>
        <begin position="117"/>
        <end position="170"/>
    </location>
</feature>
<evidence type="ECO:0000313" key="5">
    <source>
        <dbReference type="Proteomes" id="UP000822688"/>
    </source>
</evidence>
<sequence>MDECETGLRGAEGEGAQMDEIMMDDRVAAMMQLQQVQQKQEQMELLESHPVTNADAEFRRGLEELVQDHLNTCMALASCSSSHEISRADNSSSDDDNEHIEDLQVVVDGSSGSAYAPASFQSLSSEQLQEELEVQDGAERDMSSHSQEHNLDENVHSPASGDSPGRRQSRIMQTWDSRAEEMITTLERQAREAELLALAGQHTVSMLDASFLQEAPTLRSESILERGHRRASSLVQLWRGIEEERNVSRATAPAGGTPPLESEVSRETQTDFSGRDAGTFGEGMSPPSETSRAQANELIDTHVESGSDWVDNEQQSENRTTAGSQASAIGEMDRERVRQIVQHWARQNVANDIEAGVRGSRDGLNPWLGQNERERVRHLVRAWVETSSQRSPSLQRPDMGDLPRGTVAVRSEAREIADVELGRQRQQASEMVVEVLMRIDRERQRELERLTELRTVSDFSQRNRLQYLLRGRFLRGAAAEDDQRTPSSASREIGQLQQQQAVSRLREAFRSRLETIVRSQANARSAELEPRTQRPAQERRRQDEAAHMAERPAQVTRNRQAVAPSQRVDLETTVHDLELRELLGRRSVTTILASDFRDRLDHLIRSLVHRQIHSPRPRPPDPENTTRAPIPSPPPPPPLPQPIFQNTPWPRRMQQRPRTLASAFIPSPPPPPPPPQPLWQNPLWPRRVQQRPRVLEWEAGQNALREDMSRLHQGFAEMRRTLEACMDMQYELQRSVRQEVAGALQRMYAGRDVPEEALDGSKWKSVEKGICCICCDKQINSLLYRCGHMCTCLDCANEMVSNSGTCPMCRAPILEVVRAFTTA</sequence>
<dbReference type="CDD" id="cd16647">
    <property type="entry name" value="mRING-HC-C3HC5_NEU1"/>
    <property type="match status" value="1"/>
</dbReference>
<feature type="compositionally biased region" description="Pro residues" evidence="2">
    <location>
        <begin position="666"/>
        <end position="677"/>
    </location>
</feature>
<dbReference type="Pfam" id="PF13920">
    <property type="entry name" value="zf-C3HC4_3"/>
    <property type="match status" value="1"/>
</dbReference>
<comment type="caution">
    <text evidence="4">The sequence shown here is derived from an EMBL/GenBank/DDBJ whole genome shotgun (WGS) entry which is preliminary data.</text>
</comment>
<organism evidence="4 5">
    <name type="scientific">Ceratodon purpureus</name>
    <name type="common">Fire moss</name>
    <name type="synonym">Dicranum purpureum</name>
    <dbReference type="NCBI Taxonomy" id="3225"/>
    <lineage>
        <taxon>Eukaryota</taxon>
        <taxon>Viridiplantae</taxon>
        <taxon>Streptophyta</taxon>
        <taxon>Embryophyta</taxon>
        <taxon>Bryophyta</taxon>
        <taxon>Bryophytina</taxon>
        <taxon>Bryopsida</taxon>
        <taxon>Dicranidae</taxon>
        <taxon>Pseudoditrichales</taxon>
        <taxon>Ditrichaceae</taxon>
        <taxon>Ceratodon</taxon>
    </lineage>
</organism>
<feature type="domain" description="RING-type" evidence="3">
    <location>
        <begin position="771"/>
        <end position="810"/>
    </location>
</feature>
<evidence type="ECO:0000259" key="3">
    <source>
        <dbReference type="PROSITE" id="PS50089"/>
    </source>
</evidence>
<feature type="region of interest" description="Disordered" evidence="2">
    <location>
        <begin position="248"/>
        <end position="293"/>
    </location>
</feature>
<evidence type="ECO:0000256" key="2">
    <source>
        <dbReference type="SAM" id="MobiDB-lite"/>
    </source>
</evidence>
<accession>A0A8T0GDF7</accession>
<protein>
    <recommendedName>
        <fullName evidence="3">RING-type domain-containing protein</fullName>
    </recommendedName>
</protein>
<feature type="compositionally biased region" description="Polar residues" evidence="2">
    <location>
        <begin position="312"/>
        <end position="327"/>
    </location>
</feature>
<dbReference type="EMBL" id="CM026432">
    <property type="protein sequence ID" value="KAG0557271.1"/>
    <property type="molecule type" value="Genomic_DNA"/>
</dbReference>
<evidence type="ECO:0000313" key="4">
    <source>
        <dbReference type="EMBL" id="KAG0557271.1"/>
    </source>
</evidence>